<dbReference type="GO" id="GO:0016051">
    <property type="term" value="P:carbohydrate biosynthetic process"/>
    <property type="evidence" value="ECO:0007669"/>
    <property type="project" value="InterPro"/>
</dbReference>
<protein>
    <submittedName>
        <fullName evidence="2">N-acetylneuraminate synthase</fullName>
    </submittedName>
</protein>
<evidence type="ECO:0000313" key="3">
    <source>
        <dbReference type="Proteomes" id="UP000219259"/>
    </source>
</evidence>
<name>A0A2A6E9V4_TANFO</name>
<dbReference type="Proteomes" id="UP000219259">
    <property type="component" value="Unassembled WGS sequence"/>
</dbReference>
<dbReference type="Gene3D" id="3.20.20.70">
    <property type="entry name" value="Aldolase class I"/>
    <property type="match status" value="1"/>
</dbReference>
<dbReference type="Pfam" id="PF08666">
    <property type="entry name" value="SAF"/>
    <property type="match status" value="1"/>
</dbReference>
<dbReference type="SUPFAM" id="SSF51569">
    <property type="entry name" value="Aldolase"/>
    <property type="match status" value="1"/>
</dbReference>
<dbReference type="CDD" id="cd11615">
    <property type="entry name" value="SAF_NeuB_like"/>
    <property type="match status" value="1"/>
</dbReference>
<dbReference type="InterPro" id="IPR020007">
    <property type="entry name" value="NeuB/NeuA"/>
</dbReference>
<dbReference type="SMART" id="SM00858">
    <property type="entry name" value="SAF"/>
    <property type="match status" value="1"/>
</dbReference>
<dbReference type="AlphaFoldDB" id="A0A2A6E9V4"/>
<comment type="caution">
    <text evidence="2">The sequence shown here is derived from an EMBL/GenBank/DDBJ whole genome shotgun (WGS) entry which is preliminary data.</text>
</comment>
<proteinExistence type="predicted"/>
<gene>
    <name evidence="2" type="primary">neuB</name>
    <name evidence="2" type="ORF">CLI86_04925</name>
</gene>
<dbReference type="InterPro" id="IPR036732">
    <property type="entry name" value="AFP_Neu5c_C_sf"/>
</dbReference>
<dbReference type="InterPro" id="IPR013132">
    <property type="entry name" value="PseI/NeuA/B-like_N"/>
</dbReference>
<organism evidence="2 3">
    <name type="scientific">Tannerella forsythia</name>
    <name type="common">Bacteroides forsythus</name>
    <dbReference type="NCBI Taxonomy" id="28112"/>
    <lineage>
        <taxon>Bacteria</taxon>
        <taxon>Pseudomonadati</taxon>
        <taxon>Bacteroidota</taxon>
        <taxon>Bacteroidia</taxon>
        <taxon>Bacteroidales</taxon>
        <taxon>Tannerellaceae</taxon>
        <taxon>Tannerella</taxon>
    </lineage>
</organism>
<evidence type="ECO:0000259" key="1">
    <source>
        <dbReference type="PROSITE" id="PS50844"/>
    </source>
</evidence>
<reference evidence="2 3" key="1">
    <citation type="submission" date="2017-09" db="EMBL/GenBank/DDBJ databases">
        <title>Phase variable restriction modification systems are present in the genome sequences of periodontal pathogens Prevotella intermedia, Tannerella forsythia and Porphyromonas gingivalis.</title>
        <authorList>
            <person name="Haigh R.D."/>
            <person name="Crawford L."/>
            <person name="Ralph J."/>
            <person name="Wanford J."/>
            <person name="Vartoukian S.R."/>
            <person name="Hijazib K."/>
            <person name="Wade W."/>
            <person name="Oggioni M.R."/>
        </authorList>
    </citation>
    <scope>NUCLEOTIDE SEQUENCE [LARGE SCALE GENOMIC DNA]</scope>
    <source>
        <strain evidence="2 3">WW11663</strain>
    </source>
</reference>
<dbReference type="InterPro" id="IPR057736">
    <property type="entry name" value="SAF_PseI/NeuA/NeuB"/>
</dbReference>
<dbReference type="InterPro" id="IPR013785">
    <property type="entry name" value="Aldolase_TIM"/>
</dbReference>
<dbReference type="InterPro" id="IPR006190">
    <property type="entry name" value="SAF_AFP_Neu5Ac"/>
</dbReference>
<dbReference type="GO" id="GO:0047444">
    <property type="term" value="F:N-acylneuraminate-9-phosphate synthase activity"/>
    <property type="evidence" value="ECO:0007669"/>
    <property type="project" value="TreeGrafter"/>
</dbReference>
<evidence type="ECO:0000313" key="2">
    <source>
        <dbReference type="EMBL" id="PDP44197.1"/>
    </source>
</evidence>
<feature type="domain" description="AFP-like" evidence="1">
    <location>
        <begin position="284"/>
        <end position="336"/>
    </location>
</feature>
<dbReference type="PROSITE" id="PS50844">
    <property type="entry name" value="AFP_LIKE"/>
    <property type="match status" value="1"/>
</dbReference>
<dbReference type="NCBIfam" id="TIGR03569">
    <property type="entry name" value="NeuB_NnaB"/>
    <property type="match status" value="1"/>
</dbReference>
<sequence>MNKTIIIAEAGVNHNGDIRIAKQLVDAAAMAGADYVKFQTFKTEELVSKDARKAAYQQRNMSSTEDPSQYSMLKKLELSREHHCELVTYCNWKRIKFLSTPFDLLSVDFLASLHLGLWKIPSGEITNYPYLKRIALRHEPVIFSTGMCEMTDIEEAMKVLLRNGLTKEQLTVLHCNTEYPTPMRDVHLHAMKTIADQLGVKVGYSDHTLGIEIPIAAVALGACVIEKHFTLDREMDGPDHKASLEPKELAQMVSAIRNVEKALGGTEKKISASEEKNRCIVRKSIVAACDIKKGDVFTEENLTVKRPGDGISPMQWEHVLGKEAKQDFATDDLIVL</sequence>
<dbReference type="PANTHER" id="PTHR42966:SF1">
    <property type="entry name" value="SIALIC ACID SYNTHASE"/>
    <property type="match status" value="1"/>
</dbReference>
<dbReference type="Gene3D" id="3.90.1210.10">
    <property type="entry name" value="Antifreeze-like/N-acetylneuraminic acid synthase C-terminal domain"/>
    <property type="match status" value="1"/>
</dbReference>
<dbReference type="SUPFAM" id="SSF51269">
    <property type="entry name" value="AFP III-like domain"/>
    <property type="match status" value="1"/>
</dbReference>
<dbReference type="InterPro" id="IPR013974">
    <property type="entry name" value="SAF"/>
</dbReference>
<dbReference type="EMBL" id="NSLJ01000009">
    <property type="protein sequence ID" value="PDP44197.1"/>
    <property type="molecule type" value="Genomic_DNA"/>
</dbReference>
<dbReference type="RefSeq" id="WP_097531067.1">
    <property type="nucleotide sequence ID" value="NZ_CAJPTF010000004.1"/>
</dbReference>
<dbReference type="PANTHER" id="PTHR42966">
    <property type="entry name" value="N-ACETYLNEURAMINATE SYNTHASE"/>
    <property type="match status" value="1"/>
</dbReference>
<dbReference type="Pfam" id="PF03102">
    <property type="entry name" value="NeuB"/>
    <property type="match status" value="1"/>
</dbReference>
<accession>A0A2A6E9V4</accession>
<dbReference type="InterPro" id="IPR051690">
    <property type="entry name" value="PseI-like"/>
</dbReference>